<evidence type="ECO:0000313" key="7">
    <source>
        <dbReference type="EMBL" id="MBB4065632.1"/>
    </source>
</evidence>
<keyword evidence="8" id="KW-1185">Reference proteome</keyword>
<feature type="transmembrane region" description="Helical" evidence="5">
    <location>
        <begin position="43"/>
        <end position="62"/>
    </location>
</feature>
<sequence>MNDLDFGTRDKRGNWAPRDALETAPVFVFPPRPLAFLKWLPSYFFPWNVLWMLSALAWWYLVIPPREVLAVLQWGWVLKLFAVNCLAVFLFYGAFELQLYIRRAQGNRFKYNPKFPADHKSPAFLFKRQNVDSLIRGFGTGVPIWTAFEVLVLHAQAAGHVPWVGFSDNPWYLAGLALLLPVIHEAHFFVIHRLIHIPVLYRWVHSVHHNSVNPSPWSSLSMHPVEHLLYFATAAYHLVIPSNPVLVMYQLHMAGFGAVVGHVGFDKVEVTDETAIDSHAYAHYLHHKYFEVNYGDGLIPFDRWFGTWHDGTRKGEEEMQARYERRKARANAR</sequence>
<dbReference type="GO" id="GO:0005506">
    <property type="term" value="F:iron ion binding"/>
    <property type="evidence" value="ECO:0007669"/>
    <property type="project" value="InterPro"/>
</dbReference>
<feature type="transmembrane region" description="Helical" evidence="5">
    <location>
        <begin position="74"/>
        <end position="95"/>
    </location>
</feature>
<dbReference type="InterPro" id="IPR050307">
    <property type="entry name" value="Sterol_Desaturase_Related"/>
</dbReference>
<keyword evidence="2 5" id="KW-0812">Transmembrane</keyword>
<evidence type="ECO:0000256" key="3">
    <source>
        <dbReference type="ARBA" id="ARBA00022989"/>
    </source>
</evidence>
<evidence type="ECO:0000256" key="4">
    <source>
        <dbReference type="ARBA" id="ARBA00023136"/>
    </source>
</evidence>
<dbReference type="EMBL" id="JACIEZ010000005">
    <property type="protein sequence ID" value="MBB4065632.1"/>
    <property type="molecule type" value="Genomic_DNA"/>
</dbReference>
<feature type="transmembrane region" description="Helical" evidence="5">
    <location>
        <begin position="171"/>
        <end position="191"/>
    </location>
</feature>
<organism evidence="7 8">
    <name type="scientific">Gellertiella hungarica</name>
    <dbReference type="NCBI Taxonomy" id="1572859"/>
    <lineage>
        <taxon>Bacteria</taxon>
        <taxon>Pseudomonadati</taxon>
        <taxon>Pseudomonadota</taxon>
        <taxon>Alphaproteobacteria</taxon>
        <taxon>Hyphomicrobiales</taxon>
        <taxon>Rhizobiaceae</taxon>
        <taxon>Gellertiella</taxon>
    </lineage>
</organism>
<dbReference type="GO" id="GO:0008610">
    <property type="term" value="P:lipid biosynthetic process"/>
    <property type="evidence" value="ECO:0007669"/>
    <property type="project" value="InterPro"/>
</dbReference>
<comment type="subcellular location">
    <subcellularLocation>
        <location evidence="1">Membrane</location>
    </subcellularLocation>
</comment>
<gene>
    <name evidence="7" type="ORF">GGR23_002839</name>
</gene>
<evidence type="ECO:0000256" key="2">
    <source>
        <dbReference type="ARBA" id="ARBA00022692"/>
    </source>
</evidence>
<keyword evidence="4 5" id="KW-0472">Membrane</keyword>
<dbReference type="Proteomes" id="UP000528286">
    <property type="component" value="Unassembled WGS sequence"/>
</dbReference>
<reference evidence="7 8" key="1">
    <citation type="submission" date="2020-08" db="EMBL/GenBank/DDBJ databases">
        <title>Genomic Encyclopedia of Type Strains, Phase IV (KMG-IV): sequencing the most valuable type-strain genomes for metagenomic binning, comparative biology and taxonomic classification.</title>
        <authorList>
            <person name="Goeker M."/>
        </authorList>
    </citation>
    <scope>NUCLEOTIDE SEQUENCE [LARGE SCALE GENOMIC DNA]</scope>
    <source>
        <strain evidence="7 8">DSM 29853</strain>
    </source>
</reference>
<dbReference type="InterPro" id="IPR006694">
    <property type="entry name" value="Fatty_acid_hydroxylase"/>
</dbReference>
<proteinExistence type="predicted"/>
<keyword evidence="3 5" id="KW-1133">Transmembrane helix</keyword>
<dbReference type="GO" id="GO:0016491">
    <property type="term" value="F:oxidoreductase activity"/>
    <property type="evidence" value="ECO:0007669"/>
    <property type="project" value="InterPro"/>
</dbReference>
<evidence type="ECO:0000256" key="1">
    <source>
        <dbReference type="ARBA" id="ARBA00004370"/>
    </source>
</evidence>
<dbReference type="GO" id="GO:0016020">
    <property type="term" value="C:membrane"/>
    <property type="evidence" value="ECO:0007669"/>
    <property type="project" value="UniProtKB-SubCell"/>
</dbReference>
<dbReference type="AlphaFoldDB" id="A0A7W6NLS1"/>
<protein>
    <submittedName>
        <fullName evidence="7">Sterol desaturase/sphingolipid hydroxylase (Fatty acid hydroxylase superfamily)</fullName>
    </submittedName>
</protein>
<comment type="caution">
    <text evidence="7">The sequence shown here is derived from an EMBL/GenBank/DDBJ whole genome shotgun (WGS) entry which is preliminary data.</text>
</comment>
<evidence type="ECO:0000259" key="6">
    <source>
        <dbReference type="Pfam" id="PF04116"/>
    </source>
</evidence>
<feature type="domain" description="Fatty acid hydroxylase" evidence="6">
    <location>
        <begin position="178"/>
        <end position="307"/>
    </location>
</feature>
<dbReference type="PANTHER" id="PTHR11863">
    <property type="entry name" value="STEROL DESATURASE"/>
    <property type="match status" value="1"/>
</dbReference>
<name>A0A7W6NLS1_9HYPH</name>
<evidence type="ECO:0000256" key="5">
    <source>
        <dbReference type="SAM" id="Phobius"/>
    </source>
</evidence>
<accession>A0A7W6NLS1</accession>
<dbReference type="RefSeq" id="WP_183366924.1">
    <property type="nucleotide sequence ID" value="NZ_JACIEZ010000005.1"/>
</dbReference>
<evidence type="ECO:0000313" key="8">
    <source>
        <dbReference type="Proteomes" id="UP000528286"/>
    </source>
</evidence>
<dbReference type="Pfam" id="PF04116">
    <property type="entry name" value="FA_hydroxylase"/>
    <property type="match status" value="1"/>
</dbReference>